<dbReference type="RefSeq" id="WP_161404627.1">
    <property type="nucleotide sequence ID" value="NZ_WTUZ01000001.1"/>
</dbReference>
<gene>
    <name evidence="7" type="ORF">GQF01_00260</name>
</gene>
<dbReference type="GO" id="GO:0016020">
    <property type="term" value="C:membrane"/>
    <property type="evidence" value="ECO:0007669"/>
    <property type="project" value="UniProtKB-SubCell"/>
</dbReference>
<feature type="transmembrane region" description="Helical" evidence="5">
    <location>
        <begin position="6"/>
        <end position="25"/>
    </location>
</feature>
<sequence length="170" mass="18987">MQTLVSSIQIGLCLLFLISAVMKLIDLSTFVDLVQKYEVLPSRLSTLYGYTAPVIELAAGFMLLFAVTYYLGAVIILLLLLSFGYAVQTAIQKEKDISCGCYGKWLDSQADKFTLIKIFILILIDALLFVIHPADNPFSLPSLVFGAVGTVIFLVMQILWNYNQQNMKLF</sequence>
<keyword evidence="4 5" id="KW-0472">Membrane</keyword>
<evidence type="ECO:0000256" key="2">
    <source>
        <dbReference type="ARBA" id="ARBA00022692"/>
    </source>
</evidence>
<feature type="transmembrane region" description="Helical" evidence="5">
    <location>
        <begin position="138"/>
        <end position="160"/>
    </location>
</feature>
<keyword evidence="3 5" id="KW-1133">Transmembrane helix</keyword>
<organism evidence="7 8">
    <name type="scientific">Paenibacillus silvestris</name>
    <dbReference type="NCBI Taxonomy" id="2606219"/>
    <lineage>
        <taxon>Bacteria</taxon>
        <taxon>Bacillati</taxon>
        <taxon>Bacillota</taxon>
        <taxon>Bacilli</taxon>
        <taxon>Bacillales</taxon>
        <taxon>Paenibacillaceae</taxon>
        <taxon>Paenibacillus</taxon>
    </lineage>
</organism>
<comment type="caution">
    <text evidence="7">The sequence shown here is derived from an EMBL/GenBank/DDBJ whole genome shotgun (WGS) entry which is preliminary data.</text>
</comment>
<name>A0A6L8UTU8_9BACL</name>
<evidence type="ECO:0000256" key="5">
    <source>
        <dbReference type="SAM" id="Phobius"/>
    </source>
</evidence>
<evidence type="ECO:0000256" key="3">
    <source>
        <dbReference type="ARBA" id="ARBA00022989"/>
    </source>
</evidence>
<protein>
    <recommendedName>
        <fullName evidence="6">Methylamine utilisation protein MauE domain-containing protein</fullName>
    </recommendedName>
</protein>
<dbReference type="EMBL" id="WTUZ01000001">
    <property type="protein sequence ID" value="MZQ80589.1"/>
    <property type="molecule type" value="Genomic_DNA"/>
</dbReference>
<comment type="subcellular location">
    <subcellularLocation>
        <location evidence="1">Membrane</location>
        <topology evidence="1">Multi-pass membrane protein</topology>
    </subcellularLocation>
</comment>
<feature type="transmembrane region" description="Helical" evidence="5">
    <location>
        <begin position="69"/>
        <end position="87"/>
    </location>
</feature>
<evidence type="ECO:0000313" key="8">
    <source>
        <dbReference type="Proteomes" id="UP000481087"/>
    </source>
</evidence>
<dbReference type="GO" id="GO:0030416">
    <property type="term" value="P:methylamine metabolic process"/>
    <property type="evidence" value="ECO:0007669"/>
    <property type="project" value="InterPro"/>
</dbReference>
<accession>A0A6L8UTU8</accession>
<keyword evidence="8" id="KW-1185">Reference proteome</keyword>
<dbReference type="Proteomes" id="UP000481087">
    <property type="component" value="Unassembled WGS sequence"/>
</dbReference>
<dbReference type="AlphaFoldDB" id="A0A6L8UTU8"/>
<dbReference type="Pfam" id="PF07291">
    <property type="entry name" value="MauE"/>
    <property type="match status" value="1"/>
</dbReference>
<feature type="transmembrane region" description="Helical" evidence="5">
    <location>
        <begin position="114"/>
        <end position="132"/>
    </location>
</feature>
<proteinExistence type="predicted"/>
<dbReference type="UniPathway" id="UPA00895"/>
<evidence type="ECO:0000259" key="6">
    <source>
        <dbReference type="Pfam" id="PF07291"/>
    </source>
</evidence>
<feature type="domain" description="Methylamine utilisation protein MauE" evidence="6">
    <location>
        <begin position="1"/>
        <end position="129"/>
    </location>
</feature>
<evidence type="ECO:0000256" key="1">
    <source>
        <dbReference type="ARBA" id="ARBA00004141"/>
    </source>
</evidence>
<reference evidence="7 8" key="1">
    <citation type="submission" date="2019-12" db="EMBL/GenBank/DDBJ databases">
        <title>Paenibacillus sp. nov. sp. isolated from soil.</title>
        <authorList>
            <person name="Kim J."/>
            <person name="Jeong S.E."/>
            <person name="Jung H.S."/>
            <person name="Jeon C.O."/>
        </authorList>
    </citation>
    <scope>NUCLEOTIDE SEQUENCE [LARGE SCALE GENOMIC DNA]</scope>
    <source>
        <strain evidence="7 8">5J-6</strain>
    </source>
</reference>
<evidence type="ECO:0000256" key="4">
    <source>
        <dbReference type="ARBA" id="ARBA00023136"/>
    </source>
</evidence>
<dbReference type="InterPro" id="IPR009908">
    <property type="entry name" value="Methylamine_util_MauE"/>
</dbReference>
<evidence type="ECO:0000313" key="7">
    <source>
        <dbReference type="EMBL" id="MZQ80589.1"/>
    </source>
</evidence>
<keyword evidence="2 5" id="KW-0812">Transmembrane</keyword>